<reference evidence="2" key="1">
    <citation type="submission" date="2022-07" db="EMBL/GenBank/DDBJ databases">
        <title>Faecal culturing of patients with breast cancer.</title>
        <authorList>
            <person name="Teng N.M.Y."/>
            <person name="Kiu R."/>
            <person name="Evans R."/>
            <person name="Baker D.J."/>
            <person name="Zenner C."/>
            <person name="Robinson S.D."/>
            <person name="Hall L.J."/>
        </authorList>
    </citation>
    <scope>NUCLEOTIDE SEQUENCE</scope>
    <source>
        <strain evidence="2">LH1062</strain>
    </source>
</reference>
<name>A0ABY5HY60_9FIRM</name>
<accession>A0ABY5HY60</accession>
<dbReference type="Gene3D" id="1.10.1660.10">
    <property type="match status" value="1"/>
</dbReference>
<dbReference type="PROSITE" id="PS50937">
    <property type="entry name" value="HTH_MERR_2"/>
    <property type="match status" value="1"/>
</dbReference>
<sequence length="80" mass="9857">MEKKTYTSGEIAKICHVSIRTVQYYDYEHIVKPSHLDESGRRQYSIEDLQHFQLFCYIRIWVCHQKRFVRFFKRIIIIIC</sequence>
<proteinExistence type="predicted"/>
<keyword evidence="3" id="KW-1185">Reference proteome</keyword>
<dbReference type="SUPFAM" id="SSF46955">
    <property type="entry name" value="Putative DNA-binding domain"/>
    <property type="match status" value="1"/>
</dbReference>
<dbReference type="InterPro" id="IPR000551">
    <property type="entry name" value="MerR-type_HTH_dom"/>
</dbReference>
<dbReference type="Proteomes" id="UP001060112">
    <property type="component" value="Chromosome"/>
</dbReference>
<evidence type="ECO:0000313" key="3">
    <source>
        <dbReference type="Proteomes" id="UP001060112"/>
    </source>
</evidence>
<dbReference type="EMBL" id="CP101620">
    <property type="protein sequence ID" value="UTY37989.1"/>
    <property type="molecule type" value="Genomic_DNA"/>
</dbReference>
<evidence type="ECO:0000259" key="1">
    <source>
        <dbReference type="PROSITE" id="PS50937"/>
    </source>
</evidence>
<feature type="domain" description="HTH merR-type" evidence="1">
    <location>
        <begin position="5"/>
        <end position="53"/>
    </location>
</feature>
<dbReference type="InterPro" id="IPR009061">
    <property type="entry name" value="DNA-bd_dom_put_sf"/>
</dbReference>
<evidence type="ECO:0000313" key="2">
    <source>
        <dbReference type="EMBL" id="UTY37989.1"/>
    </source>
</evidence>
<protein>
    <submittedName>
        <fullName evidence="2">MerR family transcriptional regulator</fullName>
    </submittedName>
</protein>
<dbReference type="SMART" id="SM00422">
    <property type="entry name" value="HTH_MERR"/>
    <property type="match status" value="1"/>
</dbReference>
<dbReference type="Pfam" id="PF13411">
    <property type="entry name" value="MerR_1"/>
    <property type="match status" value="1"/>
</dbReference>
<dbReference type="RefSeq" id="WP_290138000.1">
    <property type="nucleotide sequence ID" value="NZ_CP101620.1"/>
</dbReference>
<gene>
    <name evidence="2" type="ORF">NMU03_09760</name>
</gene>
<organism evidence="2 3">
    <name type="scientific">Allocoprobacillus halotolerans</name>
    <dbReference type="NCBI Taxonomy" id="2944914"/>
    <lineage>
        <taxon>Bacteria</taxon>
        <taxon>Bacillati</taxon>
        <taxon>Bacillota</taxon>
        <taxon>Erysipelotrichia</taxon>
        <taxon>Erysipelotrichales</taxon>
        <taxon>Erysipelotrichaceae</taxon>
        <taxon>Allocoprobacillus</taxon>
    </lineage>
</organism>